<comment type="caution">
    <text evidence="2">The sequence shown here is derived from an EMBL/GenBank/DDBJ whole genome shotgun (WGS) entry which is preliminary data.</text>
</comment>
<sequence>MQSQRFSGPGIAPRVHAEQNTRNETRGAMPTRLNNLGEAVDGLNPGGPATWLQFASHRRANNRAATKKHKALVINTTNCGAKDAGGRSRQKILL</sequence>
<name>A0A5B1CMJ1_9BACT</name>
<accession>A0A5B1CMJ1</accession>
<reference evidence="2 3" key="1">
    <citation type="submission" date="2019-08" db="EMBL/GenBank/DDBJ databases">
        <title>Deep-cultivation of Planctomycetes and their phenomic and genomic characterization uncovers novel biology.</title>
        <authorList>
            <person name="Wiegand S."/>
            <person name="Jogler M."/>
            <person name="Boedeker C."/>
            <person name="Pinto D."/>
            <person name="Vollmers J."/>
            <person name="Rivas-Marin E."/>
            <person name="Kohn T."/>
            <person name="Peeters S.H."/>
            <person name="Heuer A."/>
            <person name="Rast P."/>
            <person name="Oberbeckmann S."/>
            <person name="Bunk B."/>
            <person name="Jeske O."/>
            <person name="Meyerdierks A."/>
            <person name="Storesund J.E."/>
            <person name="Kallscheuer N."/>
            <person name="Luecker S."/>
            <person name="Lage O.M."/>
            <person name="Pohl T."/>
            <person name="Merkel B.J."/>
            <person name="Hornburger P."/>
            <person name="Mueller R.-W."/>
            <person name="Bruemmer F."/>
            <person name="Labrenz M."/>
            <person name="Spormann A.M."/>
            <person name="Op Den Camp H."/>
            <person name="Overmann J."/>
            <person name="Amann R."/>
            <person name="Jetten M.S.M."/>
            <person name="Mascher T."/>
            <person name="Medema M.H."/>
            <person name="Devos D.P."/>
            <person name="Kaster A.-K."/>
            <person name="Ovreas L."/>
            <person name="Rohde M."/>
            <person name="Galperin M.Y."/>
            <person name="Jogler C."/>
        </authorList>
    </citation>
    <scope>NUCLEOTIDE SEQUENCE [LARGE SCALE GENOMIC DNA]</scope>
    <source>
        <strain evidence="2 3">LF1</strain>
    </source>
</reference>
<dbReference type="EMBL" id="VRLW01000001">
    <property type="protein sequence ID" value="KAA1262397.1"/>
    <property type="molecule type" value="Genomic_DNA"/>
</dbReference>
<dbReference type="Proteomes" id="UP000322699">
    <property type="component" value="Unassembled WGS sequence"/>
</dbReference>
<keyword evidence="3" id="KW-1185">Reference proteome</keyword>
<organism evidence="2 3">
    <name type="scientific">Rubripirellula obstinata</name>
    <dbReference type="NCBI Taxonomy" id="406547"/>
    <lineage>
        <taxon>Bacteria</taxon>
        <taxon>Pseudomonadati</taxon>
        <taxon>Planctomycetota</taxon>
        <taxon>Planctomycetia</taxon>
        <taxon>Pirellulales</taxon>
        <taxon>Pirellulaceae</taxon>
        <taxon>Rubripirellula</taxon>
    </lineage>
</organism>
<protein>
    <submittedName>
        <fullName evidence="2">Uncharacterized protein</fullName>
    </submittedName>
</protein>
<feature type="compositionally biased region" description="Basic and acidic residues" evidence="1">
    <location>
        <begin position="15"/>
        <end position="25"/>
    </location>
</feature>
<dbReference type="AlphaFoldDB" id="A0A5B1CMJ1"/>
<evidence type="ECO:0000313" key="3">
    <source>
        <dbReference type="Proteomes" id="UP000322699"/>
    </source>
</evidence>
<proteinExistence type="predicted"/>
<evidence type="ECO:0000256" key="1">
    <source>
        <dbReference type="SAM" id="MobiDB-lite"/>
    </source>
</evidence>
<evidence type="ECO:0000313" key="2">
    <source>
        <dbReference type="EMBL" id="KAA1262397.1"/>
    </source>
</evidence>
<gene>
    <name evidence="2" type="ORF">LF1_49610</name>
</gene>
<feature type="region of interest" description="Disordered" evidence="1">
    <location>
        <begin position="1"/>
        <end position="29"/>
    </location>
</feature>